<dbReference type="PROSITE" id="PS51892">
    <property type="entry name" value="SUBTILASE"/>
    <property type="match status" value="1"/>
</dbReference>
<dbReference type="SUPFAM" id="SSF52743">
    <property type="entry name" value="Subtilisin-like"/>
    <property type="match status" value="1"/>
</dbReference>
<dbReference type="InterPro" id="IPR022398">
    <property type="entry name" value="Peptidase_S8_His-AS"/>
</dbReference>
<evidence type="ECO:0000313" key="8">
    <source>
        <dbReference type="Proteomes" id="UP000623681"/>
    </source>
</evidence>
<protein>
    <submittedName>
        <fullName evidence="7">S8 family serine peptidase</fullName>
    </submittedName>
</protein>
<dbReference type="AlphaFoldDB" id="A0A937FDY4"/>
<dbReference type="PANTHER" id="PTHR43806">
    <property type="entry name" value="PEPTIDASE S8"/>
    <property type="match status" value="1"/>
</dbReference>
<evidence type="ECO:0000256" key="5">
    <source>
        <dbReference type="PROSITE-ProRule" id="PRU01240"/>
    </source>
</evidence>
<dbReference type="InterPro" id="IPR015500">
    <property type="entry name" value="Peptidase_S8_subtilisin-rel"/>
</dbReference>
<keyword evidence="3 5" id="KW-0378">Hydrolase</keyword>
<feature type="active site" description="Charge relay system" evidence="5">
    <location>
        <position position="153"/>
    </location>
</feature>
<dbReference type="PANTHER" id="PTHR43806:SF11">
    <property type="entry name" value="CEREVISIN-RELATED"/>
    <property type="match status" value="1"/>
</dbReference>
<evidence type="ECO:0000256" key="1">
    <source>
        <dbReference type="ARBA" id="ARBA00011073"/>
    </source>
</evidence>
<feature type="active site" description="Charge relay system" evidence="5">
    <location>
        <position position="343"/>
    </location>
</feature>
<dbReference type="PROSITE" id="PS00136">
    <property type="entry name" value="SUBTILASE_ASP"/>
    <property type="match status" value="1"/>
</dbReference>
<organism evidence="7 8">
    <name type="scientific">Clostridium paridis</name>
    <dbReference type="NCBI Taxonomy" id="2803863"/>
    <lineage>
        <taxon>Bacteria</taxon>
        <taxon>Bacillati</taxon>
        <taxon>Bacillota</taxon>
        <taxon>Clostridia</taxon>
        <taxon>Eubacteriales</taxon>
        <taxon>Clostridiaceae</taxon>
        <taxon>Clostridium</taxon>
    </lineage>
</organism>
<dbReference type="GO" id="GO:0006508">
    <property type="term" value="P:proteolysis"/>
    <property type="evidence" value="ECO:0007669"/>
    <property type="project" value="UniProtKB-KW"/>
</dbReference>
<evidence type="ECO:0000259" key="6">
    <source>
        <dbReference type="Pfam" id="PF00082"/>
    </source>
</evidence>
<keyword evidence="2 5" id="KW-0645">Protease</keyword>
<dbReference type="RefSeq" id="WP_202765909.1">
    <property type="nucleotide sequence ID" value="NZ_JAESWA010000010.1"/>
</dbReference>
<reference evidence="7" key="1">
    <citation type="submission" date="2021-01" db="EMBL/GenBank/DDBJ databases">
        <title>Genome public.</title>
        <authorList>
            <person name="Liu C."/>
            <person name="Sun Q."/>
        </authorList>
    </citation>
    <scope>NUCLEOTIDE SEQUENCE</scope>
    <source>
        <strain evidence="7">YIM B02565</strain>
    </source>
</reference>
<gene>
    <name evidence="7" type="ORF">JK634_01765</name>
</gene>
<evidence type="ECO:0000256" key="2">
    <source>
        <dbReference type="ARBA" id="ARBA00022670"/>
    </source>
</evidence>
<comment type="caution">
    <text evidence="7">The sequence shown here is derived from an EMBL/GenBank/DDBJ whole genome shotgun (WGS) entry which is preliminary data.</text>
</comment>
<dbReference type="Pfam" id="PF00082">
    <property type="entry name" value="Peptidase_S8"/>
    <property type="match status" value="1"/>
</dbReference>
<dbReference type="PROSITE" id="PS00137">
    <property type="entry name" value="SUBTILASE_HIS"/>
    <property type="match status" value="1"/>
</dbReference>
<dbReference type="InterPro" id="IPR000209">
    <property type="entry name" value="Peptidase_S8/S53_dom"/>
</dbReference>
<keyword evidence="8" id="KW-1185">Reference proteome</keyword>
<dbReference type="GO" id="GO:0004252">
    <property type="term" value="F:serine-type endopeptidase activity"/>
    <property type="evidence" value="ECO:0007669"/>
    <property type="project" value="UniProtKB-UniRule"/>
</dbReference>
<evidence type="ECO:0000256" key="4">
    <source>
        <dbReference type="ARBA" id="ARBA00022825"/>
    </source>
</evidence>
<dbReference type="Proteomes" id="UP000623681">
    <property type="component" value="Unassembled WGS sequence"/>
</dbReference>
<evidence type="ECO:0000313" key="7">
    <source>
        <dbReference type="EMBL" id="MBL4930527.1"/>
    </source>
</evidence>
<accession>A0A937FDY4</accession>
<dbReference type="InterPro" id="IPR023827">
    <property type="entry name" value="Peptidase_S8_Asp-AS"/>
</dbReference>
<comment type="similarity">
    <text evidence="1 5">Belongs to the peptidase S8 family.</text>
</comment>
<name>A0A937FDY4_9CLOT</name>
<dbReference type="InterPro" id="IPR036852">
    <property type="entry name" value="Peptidase_S8/S53_dom_sf"/>
</dbReference>
<feature type="active site" description="Charge relay system" evidence="5">
    <location>
        <position position="118"/>
    </location>
</feature>
<dbReference type="PRINTS" id="PR00723">
    <property type="entry name" value="SUBTILISIN"/>
</dbReference>
<dbReference type="EMBL" id="JAESWA010000010">
    <property type="protein sequence ID" value="MBL4930527.1"/>
    <property type="molecule type" value="Genomic_DNA"/>
</dbReference>
<proteinExistence type="inferred from homology"/>
<dbReference type="Gene3D" id="3.40.50.200">
    <property type="entry name" value="Peptidase S8/S53 domain"/>
    <property type="match status" value="1"/>
</dbReference>
<feature type="domain" description="Peptidase S8/S53" evidence="6">
    <location>
        <begin position="109"/>
        <end position="372"/>
    </location>
</feature>
<sequence>MLSSKTKLDFYLKKIISLNLYKKFRVIIKCKSFLKDIERKVVSYNGTHIGSFPELNLIFAEVNKRALERLSEFPQIEVIFLDEFCHLCGGLSTISANRVPSSTKYMLTGRGVSIGIIDSGVYPHEDLVVPSNRIAGFYDFINKYSYPYDDNGHGTMVAGIISGSGHCSRSSFRGIAPESSIYSYKAFDLTGKGYISNIFLSINSIISTNEITKTKLVCLPFEYLGNSAYILDLFSDAFKLLINNNIVPIVPSGSMKNDSLSITGIAMLKNCITVGGLDTTNEPKPYEYSSCGFSGNIQKPDLSAAAKNIVSLNTHKYYIPERNGVKIYAPKLNKSYETFSGTSCSCAYITGLCALIFENNPSLGFKDLVSILKLSCESIDYDKNLYGEGYVNLSKLF</sequence>
<evidence type="ECO:0000256" key="3">
    <source>
        <dbReference type="ARBA" id="ARBA00022801"/>
    </source>
</evidence>
<keyword evidence="4 5" id="KW-0720">Serine protease</keyword>
<dbReference type="InterPro" id="IPR050131">
    <property type="entry name" value="Peptidase_S8_subtilisin-like"/>
</dbReference>